<feature type="binding site" evidence="16">
    <location>
        <begin position="117"/>
        <end position="119"/>
    </location>
    <ligand>
        <name>thiamine diphosphate</name>
        <dbReference type="ChEBI" id="CHEBI:58937"/>
    </ligand>
</feature>
<dbReference type="EMBL" id="MFIX01000061">
    <property type="protein sequence ID" value="OGG05347.1"/>
    <property type="molecule type" value="Genomic_DNA"/>
</dbReference>
<comment type="caution">
    <text evidence="21">The sequence shown here is derived from an EMBL/GenBank/DDBJ whole genome shotgun (WGS) entry which is preliminary data.</text>
</comment>
<proteinExistence type="inferred from homology"/>
<evidence type="ECO:0000256" key="12">
    <source>
        <dbReference type="ARBA" id="ARBA00049473"/>
    </source>
</evidence>
<evidence type="ECO:0000256" key="10">
    <source>
        <dbReference type="ARBA" id="ARBA00022842"/>
    </source>
</evidence>
<feature type="site" description="Important for catalytic activity" evidence="18">
    <location>
        <position position="264"/>
    </location>
</feature>
<evidence type="ECO:0000256" key="13">
    <source>
        <dbReference type="NCBIfam" id="TIGR00232"/>
    </source>
</evidence>
<keyword evidence="10 17" id="KW-0460">Magnesium</keyword>
<sequence>MDKKALDQLAVDTIKILACEAVQKADSGHPGMPMGMADAAVVLWSRYLRFDPRHTDWPGRDRFVLSAGHGSMLLYSLLHLAGFDLSLDDLRSFRQLHSRTPGHPERGRTAGVETTTGPLGQGFGNGVGMAIAKRFMTAKFNTPDIKLFDHKIFGIVSDGDLMEGVSSEAASLAGHLGLGDIIYLYDSNHISIDGNTSLSFDTENVLKRFEAYRWHTQEVQGDNREAVARAIEAALAVTDRPSIIQCNTIIGAGLPTKAGNASIHGAPIGKEELAALKQKLGWADKPDFYVPAEVYDLFKERVAVLARERAAWNDTLEKYRKKYPEQAELLDRFYNPQVPSDLTDQLLAAVAGDKPAATRNTAGKAEQVIARVFPNFIGGSADLAPSTKNLIDGENNHSRDCPTGRNMRWGVREHGMGSILNGMALYGGLKVYGSTFFVFSDYMRPAIRIAAITRLPVTYVFTHDSIFVGEDGPTHEPVEQAMALRVIPNLLVIRPSDATESAVAWEVAALSKDRPVALLLTRHNIPVLDRKKYADARNLKRGGYVLSEAAGGKPELIIIATGSEVWLALAAQEKLAEEGRRVRVVSLPCRELFEEQSAQYRNSVLPPEIGKRLVVEAGQKLGWEKYAGDKGLIHGLDTFGESGAWEDLAEHFGFTPEKVTALARKLLEG</sequence>
<organism evidence="21 22">
    <name type="scientific">Candidatus Glassbacteria bacterium RIFCSPLOWO2_12_FULL_58_11</name>
    <dbReference type="NCBI Taxonomy" id="1817867"/>
    <lineage>
        <taxon>Bacteria</taxon>
        <taxon>Candidatus Glassiibacteriota</taxon>
    </lineage>
</organism>
<dbReference type="Gene3D" id="3.40.50.970">
    <property type="match status" value="2"/>
</dbReference>
<comment type="cofactor">
    <cofactor evidence="2">
        <name>Mn(2+)</name>
        <dbReference type="ChEBI" id="CHEBI:29035"/>
    </cofactor>
</comment>
<feature type="region of interest" description="Disordered" evidence="19">
    <location>
        <begin position="97"/>
        <end position="118"/>
    </location>
</feature>
<feature type="active site" description="Proton donor" evidence="14">
    <location>
        <position position="413"/>
    </location>
</feature>
<comment type="cofactor">
    <cofactor evidence="17">
        <name>Mg(2+)</name>
        <dbReference type="ChEBI" id="CHEBI:18420"/>
    </cofactor>
    <text evidence="17">Binds 1 Mg(2+) ion per subunit. Can also utilize other divalent metal cations, such as Ca(2+), Mn(2+) and Co(2+).</text>
</comment>
<reference evidence="21 22" key="1">
    <citation type="journal article" date="2016" name="Nat. Commun.">
        <title>Thousands of microbial genomes shed light on interconnected biogeochemical processes in an aquifer system.</title>
        <authorList>
            <person name="Anantharaman K."/>
            <person name="Brown C.T."/>
            <person name="Hug L.A."/>
            <person name="Sharon I."/>
            <person name="Castelle C.J."/>
            <person name="Probst A.J."/>
            <person name="Thomas B.C."/>
            <person name="Singh A."/>
            <person name="Wilkins M.J."/>
            <person name="Karaoz U."/>
            <person name="Brodie E.L."/>
            <person name="Williams K.H."/>
            <person name="Hubbard S.S."/>
            <person name="Banfield J.F."/>
        </authorList>
    </citation>
    <scope>NUCLEOTIDE SEQUENCE [LARGE SCALE GENOMIC DNA]</scope>
</reference>
<dbReference type="InterPro" id="IPR009014">
    <property type="entry name" value="Transketo_C/PFOR_II"/>
</dbReference>
<dbReference type="InterPro" id="IPR055152">
    <property type="entry name" value="Transketolase-like_C_2"/>
</dbReference>
<dbReference type="PANTHER" id="PTHR43522:SF2">
    <property type="entry name" value="TRANSKETOLASE 1-RELATED"/>
    <property type="match status" value="1"/>
</dbReference>
<feature type="binding site" evidence="15">
    <location>
        <position position="29"/>
    </location>
    <ligand>
        <name>substrate</name>
    </ligand>
</feature>
<evidence type="ECO:0000256" key="6">
    <source>
        <dbReference type="ARBA" id="ARBA00013152"/>
    </source>
</evidence>
<feature type="binding site" evidence="15">
    <location>
        <position position="522"/>
    </location>
    <ligand>
        <name>substrate</name>
    </ligand>
</feature>
<comment type="similarity">
    <text evidence="4">Belongs to the transketolase family.</text>
</comment>
<feature type="binding site" evidence="15">
    <location>
        <position position="471"/>
    </location>
    <ligand>
        <name>substrate</name>
    </ligand>
</feature>
<feature type="domain" description="Transketolase-like pyrimidine-binding" evidence="20">
    <location>
        <begin position="356"/>
        <end position="527"/>
    </location>
</feature>
<dbReference type="AlphaFoldDB" id="A0A1F5YZH0"/>
<dbReference type="FunFam" id="3.40.50.920:FF:000003">
    <property type="entry name" value="Transketolase"/>
    <property type="match status" value="1"/>
</dbReference>
<feature type="binding site" evidence="15">
    <location>
        <position position="359"/>
    </location>
    <ligand>
        <name>substrate</name>
    </ligand>
</feature>
<evidence type="ECO:0000256" key="4">
    <source>
        <dbReference type="ARBA" id="ARBA00007131"/>
    </source>
</evidence>
<dbReference type="SUPFAM" id="SSF52922">
    <property type="entry name" value="TK C-terminal domain-like"/>
    <property type="match status" value="1"/>
</dbReference>
<feature type="binding site" evidence="16">
    <location>
        <position position="264"/>
    </location>
    <ligand>
        <name>thiamine diphosphate</name>
        <dbReference type="ChEBI" id="CHEBI:58937"/>
    </ligand>
</feature>
<evidence type="ECO:0000256" key="17">
    <source>
        <dbReference type="PIRSR" id="PIRSR605478-4"/>
    </source>
</evidence>
<feature type="binding site" evidence="16">
    <location>
        <position position="69"/>
    </location>
    <ligand>
        <name>thiamine diphosphate</name>
        <dbReference type="ChEBI" id="CHEBI:58937"/>
    </ligand>
</feature>
<dbReference type="SUPFAM" id="SSF52518">
    <property type="entry name" value="Thiamin diphosphate-binding fold (THDP-binding)"/>
    <property type="match status" value="2"/>
</dbReference>
<dbReference type="GO" id="GO:0004802">
    <property type="term" value="F:transketolase activity"/>
    <property type="evidence" value="ECO:0007669"/>
    <property type="project" value="UniProtKB-UniRule"/>
</dbReference>
<dbReference type="GO" id="GO:0006098">
    <property type="term" value="P:pentose-phosphate shunt"/>
    <property type="evidence" value="ECO:0007669"/>
    <property type="project" value="TreeGrafter"/>
</dbReference>
<dbReference type="GO" id="GO:0046872">
    <property type="term" value="F:metal ion binding"/>
    <property type="evidence" value="ECO:0007669"/>
    <property type="project" value="UniProtKB-KW"/>
</dbReference>
<evidence type="ECO:0000256" key="2">
    <source>
        <dbReference type="ARBA" id="ARBA00001936"/>
    </source>
</evidence>
<feature type="binding site" evidence="15">
    <location>
        <position position="463"/>
    </location>
    <ligand>
        <name>substrate</name>
    </ligand>
</feature>
<evidence type="ECO:0000256" key="5">
    <source>
        <dbReference type="ARBA" id="ARBA00011738"/>
    </source>
</evidence>
<feature type="binding site" evidence="15">
    <location>
        <position position="386"/>
    </location>
    <ligand>
        <name>substrate</name>
    </ligand>
</feature>
<keyword evidence="9" id="KW-0106">Calcium</keyword>
<evidence type="ECO:0000256" key="8">
    <source>
        <dbReference type="ARBA" id="ARBA00022723"/>
    </source>
</evidence>
<gene>
    <name evidence="21" type="ORF">A3F83_14980</name>
</gene>
<evidence type="ECO:0000313" key="22">
    <source>
        <dbReference type="Proteomes" id="UP000179129"/>
    </source>
</evidence>
<keyword evidence="7" id="KW-0808">Transferase</keyword>
<comment type="cofactor">
    <cofactor evidence="16">
        <name>thiamine diphosphate</name>
        <dbReference type="ChEBI" id="CHEBI:58937"/>
    </cofactor>
    <text evidence="16">Binds 1 thiamine pyrophosphate per subunit. During the reaction, the substrate forms a covalent intermediate with the cofactor.</text>
</comment>
<dbReference type="EC" id="2.2.1.1" evidence="6 13"/>
<feature type="binding site" evidence="15">
    <location>
        <position position="475"/>
    </location>
    <ligand>
        <name>substrate</name>
    </ligand>
</feature>
<evidence type="ECO:0000256" key="18">
    <source>
        <dbReference type="PIRSR" id="PIRSR605478-5"/>
    </source>
</evidence>
<feature type="binding site" evidence="16">
    <location>
        <position position="159"/>
    </location>
    <ligand>
        <name>thiamine diphosphate</name>
        <dbReference type="ChEBI" id="CHEBI:58937"/>
    </ligand>
</feature>
<evidence type="ECO:0000256" key="7">
    <source>
        <dbReference type="ARBA" id="ARBA00022679"/>
    </source>
</evidence>
<dbReference type="FunFam" id="3.40.50.970:FF:000045">
    <property type="entry name" value="Transketolase"/>
    <property type="match status" value="1"/>
</dbReference>
<name>A0A1F5YZH0_9BACT</name>
<dbReference type="Proteomes" id="UP000179129">
    <property type="component" value="Unassembled WGS sequence"/>
</dbReference>
<evidence type="ECO:0000256" key="16">
    <source>
        <dbReference type="PIRSR" id="PIRSR605478-3"/>
    </source>
</evidence>
<evidence type="ECO:0000256" key="19">
    <source>
        <dbReference type="SAM" id="MobiDB-lite"/>
    </source>
</evidence>
<dbReference type="InterPro" id="IPR005474">
    <property type="entry name" value="Transketolase_N"/>
</dbReference>
<keyword evidence="11 16" id="KW-0786">Thiamine pyrophosphate</keyword>
<dbReference type="PANTHER" id="PTHR43522">
    <property type="entry name" value="TRANSKETOLASE"/>
    <property type="match status" value="1"/>
</dbReference>
<dbReference type="InterPro" id="IPR033247">
    <property type="entry name" value="Transketolase_fam"/>
</dbReference>
<feature type="binding site" evidence="17">
    <location>
        <position position="158"/>
    </location>
    <ligand>
        <name>Mg(2+)</name>
        <dbReference type="ChEBI" id="CHEBI:18420"/>
    </ligand>
</feature>
<evidence type="ECO:0000256" key="14">
    <source>
        <dbReference type="PIRSR" id="PIRSR605478-1"/>
    </source>
</evidence>
<dbReference type="Gene3D" id="3.40.50.920">
    <property type="match status" value="1"/>
</dbReference>
<feature type="binding site" evidence="16">
    <location>
        <position position="439"/>
    </location>
    <ligand>
        <name>thiamine diphosphate</name>
        <dbReference type="ChEBI" id="CHEBI:58937"/>
    </ligand>
</feature>
<dbReference type="GO" id="GO:0005829">
    <property type="term" value="C:cytosol"/>
    <property type="evidence" value="ECO:0007669"/>
    <property type="project" value="TreeGrafter"/>
</dbReference>
<dbReference type="FunFam" id="3.40.50.970:FF:000004">
    <property type="entry name" value="Transketolase"/>
    <property type="match status" value="1"/>
</dbReference>
<feature type="binding site" evidence="17">
    <location>
        <position position="188"/>
    </location>
    <ligand>
        <name>Mg(2+)</name>
        <dbReference type="ChEBI" id="CHEBI:18420"/>
    </ligand>
</feature>
<feature type="binding site" evidence="16">
    <location>
        <position position="188"/>
    </location>
    <ligand>
        <name>thiamine diphosphate</name>
        <dbReference type="ChEBI" id="CHEBI:58937"/>
    </ligand>
</feature>
<dbReference type="InterPro" id="IPR029061">
    <property type="entry name" value="THDP-binding"/>
</dbReference>
<evidence type="ECO:0000256" key="3">
    <source>
        <dbReference type="ARBA" id="ARBA00001941"/>
    </source>
</evidence>
<dbReference type="InterPro" id="IPR005478">
    <property type="entry name" value="Transketolase_bac-like"/>
</dbReference>
<dbReference type="SMART" id="SM00861">
    <property type="entry name" value="Transket_pyr"/>
    <property type="match status" value="1"/>
</dbReference>
<comment type="catalytic activity">
    <reaction evidence="12">
        <text>D-sedoheptulose 7-phosphate + D-glyceraldehyde 3-phosphate = aldehydo-D-ribose 5-phosphate + D-xylulose 5-phosphate</text>
        <dbReference type="Rhea" id="RHEA:10508"/>
        <dbReference type="ChEBI" id="CHEBI:57483"/>
        <dbReference type="ChEBI" id="CHEBI:57737"/>
        <dbReference type="ChEBI" id="CHEBI:58273"/>
        <dbReference type="ChEBI" id="CHEBI:59776"/>
        <dbReference type="EC" id="2.2.1.1"/>
    </reaction>
</comment>
<comment type="cofactor">
    <cofactor evidence="1">
        <name>Ca(2+)</name>
        <dbReference type="ChEBI" id="CHEBI:29108"/>
    </cofactor>
</comment>
<dbReference type="STRING" id="1817867.A3F83_14980"/>
<feature type="site" description="Important for catalytic activity" evidence="18">
    <location>
        <position position="29"/>
    </location>
</feature>
<feature type="binding site" evidence="17">
    <location>
        <position position="190"/>
    </location>
    <ligand>
        <name>Mg(2+)</name>
        <dbReference type="ChEBI" id="CHEBI:18420"/>
    </ligand>
</feature>
<dbReference type="Pfam" id="PF02779">
    <property type="entry name" value="Transket_pyr"/>
    <property type="match status" value="1"/>
</dbReference>
<dbReference type="CDD" id="cd02012">
    <property type="entry name" value="TPP_TK"/>
    <property type="match status" value="1"/>
</dbReference>
<comment type="subunit">
    <text evidence="5">Homodimer.</text>
</comment>
<protein>
    <recommendedName>
        <fullName evidence="6 13">Transketolase</fullName>
        <ecNumber evidence="6 13">2.2.1.1</ecNumber>
    </recommendedName>
</protein>
<evidence type="ECO:0000259" key="20">
    <source>
        <dbReference type="SMART" id="SM00861"/>
    </source>
</evidence>
<dbReference type="Pfam" id="PF00456">
    <property type="entry name" value="Transketolase_N"/>
    <property type="match status" value="1"/>
</dbReference>
<evidence type="ECO:0000313" key="21">
    <source>
        <dbReference type="EMBL" id="OGG05347.1"/>
    </source>
</evidence>
<evidence type="ECO:0000256" key="15">
    <source>
        <dbReference type="PIRSR" id="PIRSR605478-2"/>
    </source>
</evidence>
<dbReference type="NCBIfam" id="TIGR00232">
    <property type="entry name" value="tktlase_bact"/>
    <property type="match status" value="1"/>
</dbReference>
<dbReference type="Pfam" id="PF22613">
    <property type="entry name" value="Transketolase_C_1"/>
    <property type="match status" value="1"/>
</dbReference>
<evidence type="ECO:0000256" key="1">
    <source>
        <dbReference type="ARBA" id="ARBA00001913"/>
    </source>
</evidence>
<dbReference type="InterPro" id="IPR005475">
    <property type="entry name" value="Transketolase-like_Pyr-bd"/>
</dbReference>
<evidence type="ECO:0000256" key="9">
    <source>
        <dbReference type="ARBA" id="ARBA00022837"/>
    </source>
</evidence>
<dbReference type="CDD" id="cd07033">
    <property type="entry name" value="TPP_PYR_DXS_TK_like"/>
    <property type="match status" value="1"/>
</dbReference>
<accession>A0A1F5YZH0</accession>
<comment type="cofactor">
    <cofactor evidence="3">
        <name>Co(2+)</name>
        <dbReference type="ChEBI" id="CHEBI:48828"/>
    </cofactor>
</comment>
<evidence type="ECO:0000256" key="11">
    <source>
        <dbReference type="ARBA" id="ARBA00023052"/>
    </source>
</evidence>
<keyword evidence="8 17" id="KW-0479">Metal-binding</keyword>
<feature type="binding site" evidence="15">
    <location>
        <position position="264"/>
    </location>
    <ligand>
        <name>substrate</name>
    </ligand>
</feature>